<protein>
    <recommendedName>
        <fullName evidence="4">DUF1080 domain-containing protein</fullName>
    </recommendedName>
</protein>
<proteinExistence type="predicted"/>
<dbReference type="RefSeq" id="WP_144230582.1">
    <property type="nucleotide sequence ID" value="NZ_CBCRVV010000009.1"/>
</dbReference>
<keyword evidence="1" id="KW-0732">Signal</keyword>
<evidence type="ECO:0008006" key="4">
    <source>
        <dbReference type="Google" id="ProtNLM"/>
    </source>
</evidence>
<evidence type="ECO:0000256" key="1">
    <source>
        <dbReference type="SAM" id="SignalP"/>
    </source>
</evidence>
<name>A0A556QJI5_9BACT</name>
<accession>A0A556QJI5</accession>
<evidence type="ECO:0000313" key="3">
    <source>
        <dbReference type="Proteomes" id="UP000315648"/>
    </source>
</evidence>
<evidence type="ECO:0000313" key="2">
    <source>
        <dbReference type="EMBL" id="TSJ76799.1"/>
    </source>
</evidence>
<feature type="signal peptide" evidence="1">
    <location>
        <begin position="1"/>
        <end position="23"/>
    </location>
</feature>
<dbReference type="AlphaFoldDB" id="A0A556QJI5"/>
<dbReference type="Proteomes" id="UP000315648">
    <property type="component" value="Unassembled WGS sequence"/>
</dbReference>
<comment type="caution">
    <text evidence="2">The sequence shown here is derived from an EMBL/GenBank/DDBJ whole genome shotgun (WGS) entry which is preliminary data.</text>
</comment>
<sequence length="251" mass="27300">MISSRFLTATLVLFCLQPLRATAASIEDFSGYKAGEVFMPGEVFPAKGTGWLDGWRSANSYVQVTGSFVTTKPLVDAGPYLAVSIDSIVGEHPSNPSGTVTLPYRPPTKPFKLIFKFRPETSVQTVRYYLFDNDVRIAGPGPLASWLITSKDGQWQLLNGEGNGVPSEMIATGLPVVAGTTYSFAVEVNPQARTWNVTITDGKRSVTEKNLYFRNTAYTPDRCLVFGANETSAPALGLNMRFAIDSISIQP</sequence>
<dbReference type="OrthoDB" id="204665at2"/>
<organism evidence="2 3">
    <name type="scientific">Rariglobus hedericola</name>
    <dbReference type="NCBI Taxonomy" id="2597822"/>
    <lineage>
        <taxon>Bacteria</taxon>
        <taxon>Pseudomonadati</taxon>
        <taxon>Verrucomicrobiota</taxon>
        <taxon>Opitutia</taxon>
        <taxon>Opitutales</taxon>
        <taxon>Opitutaceae</taxon>
        <taxon>Rariglobus</taxon>
    </lineage>
</organism>
<dbReference type="EMBL" id="VMBG01000002">
    <property type="protein sequence ID" value="TSJ76799.1"/>
    <property type="molecule type" value="Genomic_DNA"/>
</dbReference>
<gene>
    <name evidence="2" type="ORF">FPL22_11800</name>
</gene>
<reference evidence="2 3" key="1">
    <citation type="submission" date="2019-07" db="EMBL/GenBank/DDBJ databases">
        <title>Description of 53C-WASEF.</title>
        <authorList>
            <person name="Pitt A."/>
            <person name="Hahn M.W."/>
        </authorList>
    </citation>
    <scope>NUCLEOTIDE SEQUENCE [LARGE SCALE GENOMIC DNA]</scope>
    <source>
        <strain evidence="2 3">53C-WASEF</strain>
    </source>
</reference>
<feature type="chain" id="PRO_5022010473" description="DUF1080 domain-containing protein" evidence="1">
    <location>
        <begin position="24"/>
        <end position="251"/>
    </location>
</feature>
<keyword evidence="3" id="KW-1185">Reference proteome</keyword>